<dbReference type="InterPro" id="IPR021109">
    <property type="entry name" value="Peptidase_aspartic_dom_sf"/>
</dbReference>
<feature type="non-terminal residue" evidence="8">
    <location>
        <position position="332"/>
    </location>
</feature>
<dbReference type="KEGG" id="smo:SELMODRAFT_13348"/>
<dbReference type="PRINTS" id="PR00792">
    <property type="entry name" value="PEPSIN"/>
</dbReference>
<accession>D8SI65</accession>
<dbReference type="PANTHER" id="PTHR47967:SF128">
    <property type="entry name" value="ASPARTIC PROTEINASE CDR1-LIKE"/>
    <property type="match status" value="1"/>
</dbReference>
<proteinExistence type="inferred from homology"/>
<comment type="similarity">
    <text evidence="1">Belongs to the peptidase A1 family.</text>
</comment>
<dbReference type="InterPro" id="IPR033121">
    <property type="entry name" value="PEPTIDASE_A1"/>
</dbReference>
<evidence type="ECO:0000313" key="8">
    <source>
        <dbReference type="EMBL" id="EFJ15813.1"/>
    </source>
</evidence>
<dbReference type="AlphaFoldDB" id="D8SI65"/>
<feature type="active site" evidence="6">
    <location>
        <position position="216"/>
    </location>
</feature>
<feature type="active site" evidence="6">
    <location>
        <position position="21"/>
    </location>
</feature>
<feature type="non-terminal residue" evidence="8">
    <location>
        <position position="1"/>
    </location>
</feature>
<dbReference type="Gramene" id="EFJ15813">
    <property type="protein sequence ID" value="EFJ15813"/>
    <property type="gene ID" value="SELMODRAFT_13348"/>
</dbReference>
<keyword evidence="5" id="KW-0325">Glycoprotein</keyword>
<dbReference type="GO" id="GO:0004190">
    <property type="term" value="F:aspartic-type endopeptidase activity"/>
    <property type="evidence" value="ECO:0000318"/>
    <property type="project" value="GO_Central"/>
</dbReference>
<dbReference type="InParanoid" id="D8SI65"/>
<keyword evidence="2" id="KW-0645">Protease</keyword>
<protein>
    <recommendedName>
        <fullName evidence="7">Peptidase A1 domain-containing protein</fullName>
    </recommendedName>
</protein>
<sequence length="332" mass="35688">GVYYSTITLGSPPKDFSLVMDTGSDLTWVRCDPCSPDCSSTFDRLASNTYKALTCADDYSYGYGDGSFTQGDLSVDTLKMAGAASDELEEFPGFVFGCGSLLKGLISGEVGILALSPGSLSFPSQIGEKYGNKFSYCLLRQTAQNSLKKSPMVFGEAAVELKEPGSGKLQELQYTPIGESSIYYTVRLDGISVGNQRLDLSPSAFLNGQDKPTIFDSGTTLTMLPPGVCDSIKQSLASMVSGAEFVAIKGLDACFRVPPSSGQGLPDITFHFNGGADFVTRPSNYVIDLGSLQCLIFVPTNEVSIFGNLQQQDFFVLHDMDNRRIGFKETDC</sequence>
<reference evidence="8 9" key="1">
    <citation type="journal article" date="2011" name="Science">
        <title>The Selaginella genome identifies genetic changes associated with the evolution of vascular plants.</title>
        <authorList>
            <person name="Banks J.A."/>
            <person name="Nishiyama T."/>
            <person name="Hasebe M."/>
            <person name="Bowman J.L."/>
            <person name="Gribskov M."/>
            <person name="dePamphilis C."/>
            <person name="Albert V.A."/>
            <person name="Aono N."/>
            <person name="Aoyama T."/>
            <person name="Ambrose B.A."/>
            <person name="Ashton N.W."/>
            <person name="Axtell M.J."/>
            <person name="Barker E."/>
            <person name="Barker M.S."/>
            <person name="Bennetzen J.L."/>
            <person name="Bonawitz N.D."/>
            <person name="Chapple C."/>
            <person name="Cheng C."/>
            <person name="Correa L.G."/>
            <person name="Dacre M."/>
            <person name="DeBarry J."/>
            <person name="Dreyer I."/>
            <person name="Elias M."/>
            <person name="Engstrom E.M."/>
            <person name="Estelle M."/>
            <person name="Feng L."/>
            <person name="Finet C."/>
            <person name="Floyd S.K."/>
            <person name="Frommer W.B."/>
            <person name="Fujita T."/>
            <person name="Gramzow L."/>
            <person name="Gutensohn M."/>
            <person name="Harholt J."/>
            <person name="Hattori M."/>
            <person name="Heyl A."/>
            <person name="Hirai T."/>
            <person name="Hiwatashi Y."/>
            <person name="Ishikawa M."/>
            <person name="Iwata M."/>
            <person name="Karol K.G."/>
            <person name="Koehler B."/>
            <person name="Kolukisaoglu U."/>
            <person name="Kubo M."/>
            <person name="Kurata T."/>
            <person name="Lalonde S."/>
            <person name="Li K."/>
            <person name="Li Y."/>
            <person name="Litt A."/>
            <person name="Lyons E."/>
            <person name="Manning G."/>
            <person name="Maruyama T."/>
            <person name="Michael T.P."/>
            <person name="Mikami K."/>
            <person name="Miyazaki S."/>
            <person name="Morinaga S."/>
            <person name="Murata T."/>
            <person name="Mueller-Roeber B."/>
            <person name="Nelson D.R."/>
            <person name="Obara M."/>
            <person name="Oguri Y."/>
            <person name="Olmstead R.G."/>
            <person name="Onodera N."/>
            <person name="Petersen B.L."/>
            <person name="Pils B."/>
            <person name="Prigge M."/>
            <person name="Rensing S.A."/>
            <person name="Riano-Pachon D.M."/>
            <person name="Roberts A.W."/>
            <person name="Sato Y."/>
            <person name="Scheller H.V."/>
            <person name="Schulz B."/>
            <person name="Schulz C."/>
            <person name="Shakirov E.V."/>
            <person name="Shibagaki N."/>
            <person name="Shinohara N."/>
            <person name="Shippen D.E."/>
            <person name="Soerensen I."/>
            <person name="Sotooka R."/>
            <person name="Sugimoto N."/>
            <person name="Sugita M."/>
            <person name="Sumikawa N."/>
            <person name="Tanurdzic M."/>
            <person name="Theissen G."/>
            <person name="Ulvskov P."/>
            <person name="Wakazuki S."/>
            <person name="Weng J.K."/>
            <person name="Willats W.W."/>
            <person name="Wipf D."/>
            <person name="Wolf P.G."/>
            <person name="Yang L."/>
            <person name="Zimmer A.D."/>
            <person name="Zhu Q."/>
            <person name="Mitros T."/>
            <person name="Hellsten U."/>
            <person name="Loque D."/>
            <person name="Otillar R."/>
            <person name="Salamov A."/>
            <person name="Schmutz J."/>
            <person name="Shapiro H."/>
            <person name="Lindquist E."/>
            <person name="Lucas S."/>
            <person name="Rokhsar D."/>
            <person name="Grigoriev I.V."/>
        </authorList>
    </citation>
    <scope>NUCLEOTIDE SEQUENCE [LARGE SCALE GENOMIC DNA]</scope>
</reference>
<evidence type="ECO:0000256" key="4">
    <source>
        <dbReference type="ARBA" id="ARBA00022801"/>
    </source>
</evidence>
<dbReference type="PROSITE" id="PS51767">
    <property type="entry name" value="PEPTIDASE_A1"/>
    <property type="match status" value="1"/>
</dbReference>
<dbReference type="Pfam" id="PF14541">
    <property type="entry name" value="TAXi_C"/>
    <property type="match status" value="1"/>
</dbReference>
<keyword evidence="4" id="KW-0378">Hydrolase</keyword>
<dbReference type="eggNOG" id="KOG1339">
    <property type="taxonomic scope" value="Eukaryota"/>
</dbReference>
<evidence type="ECO:0000313" key="9">
    <source>
        <dbReference type="Proteomes" id="UP000001514"/>
    </source>
</evidence>
<evidence type="ECO:0000256" key="6">
    <source>
        <dbReference type="PIRSR" id="PIRSR601461-1"/>
    </source>
</evidence>
<evidence type="ECO:0000256" key="5">
    <source>
        <dbReference type="ARBA" id="ARBA00023180"/>
    </source>
</evidence>
<evidence type="ECO:0000256" key="3">
    <source>
        <dbReference type="ARBA" id="ARBA00022750"/>
    </source>
</evidence>
<dbReference type="HOGENOM" id="CLU_005738_7_2_1"/>
<dbReference type="GO" id="GO:0005576">
    <property type="term" value="C:extracellular region"/>
    <property type="evidence" value="ECO:0000318"/>
    <property type="project" value="GO_Central"/>
</dbReference>
<keyword evidence="9" id="KW-1185">Reference proteome</keyword>
<dbReference type="SUPFAM" id="SSF50630">
    <property type="entry name" value="Acid proteases"/>
    <property type="match status" value="1"/>
</dbReference>
<dbReference type="CDD" id="cd05476">
    <property type="entry name" value="pepsin_A_like_plant"/>
    <property type="match status" value="1"/>
</dbReference>
<dbReference type="InterPro" id="IPR032799">
    <property type="entry name" value="TAXi_C"/>
</dbReference>
<organism evidence="9">
    <name type="scientific">Selaginella moellendorffii</name>
    <name type="common">Spikemoss</name>
    <dbReference type="NCBI Taxonomy" id="88036"/>
    <lineage>
        <taxon>Eukaryota</taxon>
        <taxon>Viridiplantae</taxon>
        <taxon>Streptophyta</taxon>
        <taxon>Embryophyta</taxon>
        <taxon>Tracheophyta</taxon>
        <taxon>Lycopodiopsida</taxon>
        <taxon>Selaginellales</taxon>
        <taxon>Selaginellaceae</taxon>
        <taxon>Selaginella</taxon>
    </lineage>
</organism>
<dbReference type="GO" id="GO:0006508">
    <property type="term" value="P:proteolysis"/>
    <property type="evidence" value="ECO:0007669"/>
    <property type="project" value="UniProtKB-KW"/>
</dbReference>
<name>D8SI65_SELML</name>
<evidence type="ECO:0000256" key="2">
    <source>
        <dbReference type="ARBA" id="ARBA00022670"/>
    </source>
</evidence>
<dbReference type="InterPro" id="IPR032861">
    <property type="entry name" value="TAXi_N"/>
</dbReference>
<gene>
    <name evidence="8" type="ORF">SELMODRAFT_13348</name>
</gene>
<keyword evidence="3" id="KW-0064">Aspartyl protease</keyword>
<dbReference type="Gene3D" id="2.40.70.10">
    <property type="entry name" value="Acid Proteases"/>
    <property type="match status" value="2"/>
</dbReference>
<dbReference type="InterPro" id="IPR034161">
    <property type="entry name" value="Pepsin-like_plant"/>
</dbReference>
<evidence type="ECO:0000256" key="1">
    <source>
        <dbReference type="ARBA" id="ARBA00007447"/>
    </source>
</evidence>
<feature type="domain" description="Peptidase A1" evidence="7">
    <location>
        <begin position="3"/>
        <end position="328"/>
    </location>
</feature>
<evidence type="ECO:0000259" key="7">
    <source>
        <dbReference type="PROSITE" id="PS51767"/>
    </source>
</evidence>
<dbReference type="Proteomes" id="UP000001514">
    <property type="component" value="Unassembled WGS sequence"/>
</dbReference>
<dbReference type="EMBL" id="GL377621">
    <property type="protein sequence ID" value="EFJ15813.1"/>
    <property type="molecule type" value="Genomic_DNA"/>
</dbReference>
<dbReference type="InterPro" id="IPR001461">
    <property type="entry name" value="Aspartic_peptidase_A1"/>
</dbReference>
<dbReference type="PANTHER" id="PTHR47967">
    <property type="entry name" value="OS07G0603500 PROTEIN-RELATED"/>
    <property type="match status" value="1"/>
</dbReference>
<dbReference type="Pfam" id="PF14543">
    <property type="entry name" value="TAXi_N"/>
    <property type="match status" value="1"/>
</dbReference>
<dbReference type="InterPro" id="IPR051708">
    <property type="entry name" value="Plant_Aspart_Prot_A1"/>
</dbReference>